<dbReference type="EMBL" id="BJHX01000001">
    <property type="protein sequence ID" value="GDY63179.1"/>
    <property type="molecule type" value="Genomic_DNA"/>
</dbReference>
<organism evidence="2 3">
    <name type="scientific">Streptomyces avermitilis</name>
    <dbReference type="NCBI Taxonomy" id="33903"/>
    <lineage>
        <taxon>Bacteria</taxon>
        <taxon>Bacillati</taxon>
        <taxon>Actinomycetota</taxon>
        <taxon>Actinomycetes</taxon>
        <taxon>Kitasatosporales</taxon>
        <taxon>Streptomycetaceae</taxon>
        <taxon>Streptomyces</taxon>
    </lineage>
</organism>
<dbReference type="Proteomes" id="UP000302139">
    <property type="component" value="Unassembled WGS sequence"/>
</dbReference>
<name>A0A4D4N0B0_STRAX</name>
<evidence type="ECO:0000313" key="2">
    <source>
        <dbReference type="EMBL" id="GDY76687.1"/>
    </source>
</evidence>
<sequence length="159" mass="17402">MPGGTPAAPGTQAGTGRRLIAAANETRQRTASTPGARTIRRELYQPRSRRLLDAVAQLDAGLDEAACRQLADRIRDEYTTTYDDVPLGFVARCYLGPPYVDHQLNLFQVIVKHFAPSQRMPDPFDGARMLARSGAYAYIEVYAGGLILPVLEDGTVVRP</sequence>
<accession>A0A4D4N0B0</accession>
<comment type="caution">
    <text evidence="2">The sequence shown here is derived from an EMBL/GenBank/DDBJ whole genome shotgun (WGS) entry which is preliminary data.</text>
</comment>
<evidence type="ECO:0000313" key="4">
    <source>
        <dbReference type="Proteomes" id="UP000302139"/>
    </source>
</evidence>
<gene>
    <name evidence="1" type="ORF">SAV14893_025720</name>
    <name evidence="2" type="ORF">SAV31267_061720</name>
</gene>
<dbReference type="STRING" id="33903.AQJ43_02370"/>
<evidence type="ECO:0000313" key="1">
    <source>
        <dbReference type="EMBL" id="GDY63179.1"/>
    </source>
</evidence>
<reference evidence="2 3" key="1">
    <citation type="submission" date="2019-04" db="EMBL/GenBank/DDBJ databases">
        <title>Draft genome sequences of Streptomyces avermitilis ATCC 31267.</title>
        <authorList>
            <person name="Komaki H."/>
            <person name="Tamura T."/>
            <person name="Hosoyama A."/>
        </authorList>
    </citation>
    <scope>NUCLEOTIDE SEQUENCE [LARGE SCALE GENOMIC DNA]</scope>
    <source>
        <strain evidence="2 3">ATCC 31267</strain>
    </source>
</reference>
<reference evidence="1 4" key="2">
    <citation type="submission" date="2019-04" db="EMBL/GenBank/DDBJ databases">
        <title>Draft genome sequences of Streptomyces avermitilis NBRC 14893.</title>
        <authorList>
            <person name="Komaki H."/>
            <person name="Tamura T."/>
            <person name="Hosoyama A."/>
        </authorList>
    </citation>
    <scope>NUCLEOTIDE SEQUENCE [LARGE SCALE GENOMIC DNA]</scope>
    <source>
        <strain evidence="1 4">NBRC 14893</strain>
    </source>
</reference>
<dbReference type="AlphaFoldDB" id="A0A4D4N0B0"/>
<dbReference type="EMBL" id="BJHY01000001">
    <property type="protein sequence ID" value="GDY76687.1"/>
    <property type="molecule type" value="Genomic_DNA"/>
</dbReference>
<protein>
    <submittedName>
        <fullName evidence="2">Uncharacterized protein</fullName>
    </submittedName>
</protein>
<proteinExistence type="predicted"/>
<evidence type="ECO:0000313" key="3">
    <source>
        <dbReference type="Proteomes" id="UP000299211"/>
    </source>
</evidence>
<dbReference type="Proteomes" id="UP000299211">
    <property type="component" value="Unassembled WGS sequence"/>
</dbReference>